<dbReference type="PROSITE" id="PS51900">
    <property type="entry name" value="CB"/>
    <property type="match status" value="1"/>
</dbReference>
<dbReference type="RefSeq" id="WP_124731076.1">
    <property type="nucleotide sequence ID" value="NZ_CBCSKC010000048.1"/>
</dbReference>
<dbReference type="InterPro" id="IPR002104">
    <property type="entry name" value="Integrase_catalytic"/>
</dbReference>
<accession>A0A3G8LXU2</accession>
<dbReference type="InterPro" id="IPR013762">
    <property type="entry name" value="Integrase-like_cat_sf"/>
</dbReference>
<evidence type="ECO:0000256" key="1">
    <source>
        <dbReference type="ARBA" id="ARBA00008857"/>
    </source>
</evidence>
<evidence type="ECO:0000313" key="8">
    <source>
        <dbReference type="EMBL" id="AZG73528.1"/>
    </source>
</evidence>
<organism evidence="8 9">
    <name type="scientific">Shewanella livingstonensis</name>
    <dbReference type="NCBI Taxonomy" id="150120"/>
    <lineage>
        <taxon>Bacteria</taxon>
        <taxon>Pseudomonadati</taxon>
        <taxon>Pseudomonadota</taxon>
        <taxon>Gammaproteobacteria</taxon>
        <taxon>Alteromonadales</taxon>
        <taxon>Shewanellaceae</taxon>
        <taxon>Shewanella</taxon>
    </lineage>
</organism>
<dbReference type="Pfam" id="PF00589">
    <property type="entry name" value="Phage_integrase"/>
    <property type="match status" value="1"/>
</dbReference>
<sequence>MTQTINHSIDAYLSYRQIKAAPSTLNSERSKAFKLKELIGKWPISAVTHSDILQLIQTLDAQYANKTINEFLIILRAVFNRALRDGAITQNPLTDISNLKVLHPEPEPFTLSELASMSKVKSECESGRNLYQLGVLTGLRICELLALTWEMVDLSRAQLRVTIALVDNIYKTPKTAGSVRTVELCDSAIEILQQQYLITGHKKAVNFTVLQADNKTKKTQPFSPVFYNSKTNQPFLHAKQYNKTYFTPLLKAAGITHRGAGQLRHTFASQSLTAGIPKEWIARQMGHNSTAMIDIHYGRWMSQDAPNNLVLVSKQFSSVFGRIKPDKTEVQFSQATSDLLPPNHTVLQGSSFASSGHTAFTPEQVNTLLHQHPQLLMQCITQLLVQSAIGGSYERN</sequence>
<feature type="domain" description="Core-binding (CB)" evidence="7">
    <location>
        <begin position="3"/>
        <end position="83"/>
    </location>
</feature>
<dbReference type="Gene3D" id="1.10.443.10">
    <property type="entry name" value="Intergrase catalytic core"/>
    <property type="match status" value="1"/>
</dbReference>
<dbReference type="InterPro" id="IPR050808">
    <property type="entry name" value="Phage_Integrase"/>
</dbReference>
<feature type="domain" description="Tyr recombinase" evidence="6">
    <location>
        <begin position="104"/>
        <end position="311"/>
    </location>
</feature>
<protein>
    <submittedName>
        <fullName evidence="8">Site-specific integrase</fullName>
    </submittedName>
</protein>
<dbReference type="GO" id="GO:0006310">
    <property type="term" value="P:DNA recombination"/>
    <property type="evidence" value="ECO:0007669"/>
    <property type="project" value="UniProtKB-KW"/>
</dbReference>
<dbReference type="GO" id="GO:0015074">
    <property type="term" value="P:DNA integration"/>
    <property type="evidence" value="ECO:0007669"/>
    <property type="project" value="UniProtKB-KW"/>
</dbReference>
<gene>
    <name evidence="8" type="ORF">EGC82_12610</name>
</gene>
<keyword evidence="9" id="KW-1185">Reference proteome</keyword>
<dbReference type="InterPro" id="IPR011010">
    <property type="entry name" value="DNA_brk_join_enz"/>
</dbReference>
<dbReference type="Proteomes" id="UP000278035">
    <property type="component" value="Chromosome"/>
</dbReference>
<dbReference type="OrthoDB" id="5391994at2"/>
<evidence type="ECO:0000256" key="4">
    <source>
        <dbReference type="ARBA" id="ARBA00023172"/>
    </source>
</evidence>
<dbReference type="PROSITE" id="PS51898">
    <property type="entry name" value="TYR_RECOMBINASE"/>
    <property type="match status" value="1"/>
</dbReference>
<evidence type="ECO:0000259" key="6">
    <source>
        <dbReference type="PROSITE" id="PS51898"/>
    </source>
</evidence>
<proteinExistence type="inferred from homology"/>
<evidence type="ECO:0000313" key="9">
    <source>
        <dbReference type="Proteomes" id="UP000278035"/>
    </source>
</evidence>
<evidence type="ECO:0000256" key="2">
    <source>
        <dbReference type="ARBA" id="ARBA00022908"/>
    </source>
</evidence>
<dbReference type="CDD" id="cd01189">
    <property type="entry name" value="INT_ICEBs1_C_like"/>
    <property type="match status" value="1"/>
</dbReference>
<dbReference type="PANTHER" id="PTHR30629">
    <property type="entry name" value="PROPHAGE INTEGRASE"/>
    <property type="match status" value="1"/>
</dbReference>
<evidence type="ECO:0000256" key="3">
    <source>
        <dbReference type="ARBA" id="ARBA00023125"/>
    </source>
</evidence>
<comment type="similarity">
    <text evidence="1">Belongs to the 'phage' integrase family.</text>
</comment>
<reference evidence="9" key="1">
    <citation type="submission" date="2018-11" db="EMBL/GenBank/DDBJ databases">
        <title>Shewanella sp. M2.</title>
        <authorList>
            <person name="Hwang Y.J."/>
            <person name="Hwang C.Y."/>
        </authorList>
    </citation>
    <scope>NUCLEOTIDE SEQUENCE [LARGE SCALE GENOMIC DNA]</scope>
    <source>
        <strain evidence="9">LMG 19866</strain>
    </source>
</reference>
<dbReference type="InterPro" id="IPR044068">
    <property type="entry name" value="CB"/>
</dbReference>
<keyword evidence="3 5" id="KW-0238">DNA-binding</keyword>
<name>A0A3G8LXU2_9GAMM</name>
<dbReference type="InterPro" id="IPR010998">
    <property type="entry name" value="Integrase_recombinase_N"/>
</dbReference>
<evidence type="ECO:0000256" key="5">
    <source>
        <dbReference type="PROSITE-ProRule" id="PRU01248"/>
    </source>
</evidence>
<dbReference type="KEGG" id="slj:EGC82_12610"/>
<keyword evidence="4" id="KW-0233">DNA recombination</keyword>
<evidence type="ECO:0000259" key="7">
    <source>
        <dbReference type="PROSITE" id="PS51900"/>
    </source>
</evidence>
<dbReference type="GO" id="GO:0003677">
    <property type="term" value="F:DNA binding"/>
    <property type="evidence" value="ECO:0007669"/>
    <property type="project" value="UniProtKB-UniRule"/>
</dbReference>
<dbReference type="Gene3D" id="1.10.150.130">
    <property type="match status" value="1"/>
</dbReference>
<dbReference type="SUPFAM" id="SSF56349">
    <property type="entry name" value="DNA breaking-rejoining enzymes"/>
    <property type="match status" value="1"/>
</dbReference>
<keyword evidence="2" id="KW-0229">DNA integration</keyword>
<dbReference type="AlphaFoldDB" id="A0A3G8LXU2"/>
<dbReference type="EMBL" id="CP034015">
    <property type="protein sequence ID" value="AZG73528.1"/>
    <property type="molecule type" value="Genomic_DNA"/>
</dbReference>
<dbReference type="PANTHER" id="PTHR30629:SF2">
    <property type="entry name" value="PROPHAGE INTEGRASE INTS-RELATED"/>
    <property type="match status" value="1"/>
</dbReference>